<reference evidence="2" key="1">
    <citation type="submission" date="2015-01" db="EMBL/GenBank/DDBJ databases">
        <authorList>
            <person name="Aksoy S."/>
            <person name="Warren W."/>
            <person name="Wilson R.K."/>
        </authorList>
    </citation>
    <scope>NUCLEOTIDE SEQUENCE [LARGE SCALE GENOMIC DNA]</scope>
    <source>
        <strain evidence="2">IAEA</strain>
    </source>
</reference>
<organism evidence="1 2">
    <name type="scientific">Glossina palpalis gambiensis</name>
    <dbReference type="NCBI Taxonomy" id="67801"/>
    <lineage>
        <taxon>Eukaryota</taxon>
        <taxon>Metazoa</taxon>
        <taxon>Ecdysozoa</taxon>
        <taxon>Arthropoda</taxon>
        <taxon>Hexapoda</taxon>
        <taxon>Insecta</taxon>
        <taxon>Pterygota</taxon>
        <taxon>Neoptera</taxon>
        <taxon>Endopterygota</taxon>
        <taxon>Diptera</taxon>
        <taxon>Brachycera</taxon>
        <taxon>Muscomorpha</taxon>
        <taxon>Hippoboscoidea</taxon>
        <taxon>Glossinidae</taxon>
        <taxon>Glossina</taxon>
    </lineage>
</organism>
<sequence length="173" mass="18780">MKNEHLQKPFVQGCCTKSRQKPRLSTSVGASIPSNLLCTVFCTMPTSALNIPPHTRSSQALIGGMRSAERMQPTNSQSCMHASSIICVPPPTIVPTSSFELPDILATGNCIKIETFYTTTYIGVILQATLIGSINAATMNLSDTYAPYSRKSAAGYYRNNYRIALTQTSVDVH</sequence>
<keyword evidence="2" id="KW-1185">Reference proteome</keyword>
<evidence type="ECO:0000313" key="2">
    <source>
        <dbReference type="Proteomes" id="UP000092460"/>
    </source>
</evidence>
<dbReference type="AlphaFoldDB" id="A0A1B0ANQ7"/>
<evidence type="ECO:0000313" key="1">
    <source>
        <dbReference type="EnsemblMetazoa" id="GPPI003157-PA"/>
    </source>
</evidence>
<dbReference type="VEuPathDB" id="VectorBase:GPPI003157"/>
<dbReference type="EMBL" id="JXJN01000915">
    <property type="status" value="NOT_ANNOTATED_CDS"/>
    <property type="molecule type" value="Genomic_DNA"/>
</dbReference>
<name>A0A1B0ANQ7_9MUSC</name>
<dbReference type="EnsemblMetazoa" id="GPPI003157-RA">
    <property type="protein sequence ID" value="GPPI003157-PA"/>
    <property type="gene ID" value="GPPI003157"/>
</dbReference>
<dbReference type="Proteomes" id="UP000092460">
    <property type="component" value="Unassembled WGS sequence"/>
</dbReference>
<protein>
    <submittedName>
        <fullName evidence="1">Uncharacterized protein</fullName>
    </submittedName>
</protein>
<proteinExistence type="predicted"/>
<accession>A0A1B0ANQ7</accession>
<reference evidence="1" key="2">
    <citation type="submission" date="2020-05" db="UniProtKB">
        <authorList>
            <consortium name="EnsemblMetazoa"/>
        </authorList>
    </citation>
    <scope>IDENTIFICATION</scope>
    <source>
        <strain evidence="1">IAEA</strain>
    </source>
</reference>